<evidence type="ECO:0000313" key="5">
    <source>
        <dbReference type="EMBL" id="MFC3761744.1"/>
    </source>
</evidence>
<evidence type="ECO:0000256" key="3">
    <source>
        <dbReference type="ARBA" id="ARBA00023186"/>
    </source>
</evidence>
<keyword evidence="2 4" id="KW-0067">ATP-binding</keyword>
<protein>
    <submittedName>
        <fullName evidence="5">Hsp70 family protein</fullName>
    </submittedName>
</protein>
<accession>A0ABV7YBP4</accession>
<dbReference type="InterPro" id="IPR013126">
    <property type="entry name" value="Hsp_70_fam"/>
</dbReference>
<dbReference type="RefSeq" id="WP_205114396.1">
    <property type="nucleotide sequence ID" value="NZ_JAFBCM010000001.1"/>
</dbReference>
<evidence type="ECO:0000256" key="2">
    <source>
        <dbReference type="ARBA" id="ARBA00022840"/>
    </source>
</evidence>
<sequence>MGWTLSIDFGTTNTAAAYALDGQPPRPVRLSSAADTIPSAVLAGPTGLLVGVEAIRSRRLRPECFVESPKLAVGQDAMMLGDNEIPVTTLVARVLGHVVRTAARYAGSDVPQRVVLTHPQDWATPRREALLAAWAATGVAVDDVRLVSEPIAAASWLATETNLADGATIGVLDYGGGTCDVAVLRRAESNDQPWAVLAHGGRGDVGGAAIDLILLRWVRETLERLGNSEVAEALDADLAALRTVQDEVRLAKEALSEWSDAAIPIAVGPHSCSLSITAEEFDRLIEDEVSKAHHLTERVLRDAGVAANDLEALYLTGGSSHLRAVHASLAELLGGRPATLGDPKLVVALGAHEAATAGLVRALPPGISAGAARLLTAQPSLLAAVESLPNGPHLLDDRAVLTAVLGVPGLLEEIVERPARLAELGSGANGELFVVPEAEDTALLPVRIFFADSLAWSQALNVATWRKSFVEWETGGLFWAANVTVAWDKLAQDGRRTALADPTWTAGNSEEWPDWLNTDVDEGSVWIASREREAPAQPASVEANDPPVGFPRPFHSTPQQEAVLSWLEQLDAFEDDRRFRRKLSEARTYLASHGTVLVRVVNGKVGGTSADLFGEIFLSVGPIAQFALVLVASKRLLVLTPDVVTAVRSKFRVYWKDPVASFPRRAIVQTTQRPGATDPPSAAEVHLIMSSEPDLAGLLRRRLGR</sequence>
<comment type="caution">
    <text evidence="5">The sequence shown here is derived from an EMBL/GenBank/DDBJ whole genome shotgun (WGS) entry which is preliminary data.</text>
</comment>
<dbReference type="Gene3D" id="3.30.420.40">
    <property type="match status" value="2"/>
</dbReference>
<dbReference type="EMBL" id="JBHRZH010000009">
    <property type="protein sequence ID" value="MFC3761744.1"/>
    <property type="molecule type" value="Genomic_DNA"/>
</dbReference>
<evidence type="ECO:0000256" key="4">
    <source>
        <dbReference type="RuleBase" id="RU003322"/>
    </source>
</evidence>
<dbReference type="Pfam" id="PF00012">
    <property type="entry name" value="HSP70"/>
    <property type="match status" value="1"/>
</dbReference>
<keyword evidence="6" id="KW-1185">Reference proteome</keyword>
<comment type="similarity">
    <text evidence="4">Belongs to the heat shock protein 70 family.</text>
</comment>
<dbReference type="Proteomes" id="UP001595699">
    <property type="component" value="Unassembled WGS sequence"/>
</dbReference>
<evidence type="ECO:0000313" key="6">
    <source>
        <dbReference type="Proteomes" id="UP001595699"/>
    </source>
</evidence>
<keyword evidence="3" id="KW-0143">Chaperone</keyword>
<dbReference type="InterPro" id="IPR043129">
    <property type="entry name" value="ATPase_NBD"/>
</dbReference>
<evidence type="ECO:0000256" key="1">
    <source>
        <dbReference type="ARBA" id="ARBA00022741"/>
    </source>
</evidence>
<keyword evidence="1 4" id="KW-0547">Nucleotide-binding</keyword>
<organism evidence="5 6">
    <name type="scientific">Tenggerimyces flavus</name>
    <dbReference type="NCBI Taxonomy" id="1708749"/>
    <lineage>
        <taxon>Bacteria</taxon>
        <taxon>Bacillati</taxon>
        <taxon>Actinomycetota</taxon>
        <taxon>Actinomycetes</taxon>
        <taxon>Propionibacteriales</taxon>
        <taxon>Nocardioidaceae</taxon>
        <taxon>Tenggerimyces</taxon>
    </lineage>
</organism>
<reference evidence="6" key="1">
    <citation type="journal article" date="2019" name="Int. J. Syst. Evol. Microbiol.">
        <title>The Global Catalogue of Microorganisms (GCM) 10K type strain sequencing project: providing services to taxonomists for standard genome sequencing and annotation.</title>
        <authorList>
            <consortium name="The Broad Institute Genomics Platform"/>
            <consortium name="The Broad Institute Genome Sequencing Center for Infectious Disease"/>
            <person name="Wu L."/>
            <person name="Ma J."/>
        </authorList>
    </citation>
    <scope>NUCLEOTIDE SEQUENCE [LARGE SCALE GENOMIC DNA]</scope>
    <source>
        <strain evidence="6">CGMCC 4.7241</strain>
    </source>
</reference>
<gene>
    <name evidence="5" type="ORF">ACFOUW_12945</name>
</gene>
<name>A0ABV7YBP4_9ACTN</name>
<dbReference type="PANTHER" id="PTHR19375">
    <property type="entry name" value="HEAT SHOCK PROTEIN 70KDA"/>
    <property type="match status" value="1"/>
</dbReference>
<proteinExistence type="inferred from homology"/>
<dbReference type="Gene3D" id="3.90.640.10">
    <property type="entry name" value="Actin, Chain A, domain 4"/>
    <property type="match status" value="1"/>
</dbReference>
<dbReference type="SUPFAM" id="SSF53067">
    <property type="entry name" value="Actin-like ATPase domain"/>
    <property type="match status" value="2"/>
</dbReference>